<dbReference type="SMART" id="SM00028">
    <property type="entry name" value="TPR"/>
    <property type="match status" value="7"/>
</dbReference>
<dbReference type="SUPFAM" id="SSF52540">
    <property type="entry name" value="P-loop containing nucleoside triphosphate hydrolases"/>
    <property type="match status" value="1"/>
</dbReference>
<keyword evidence="2" id="KW-0677">Repeat</keyword>
<dbReference type="PRINTS" id="PR00364">
    <property type="entry name" value="DISEASERSIST"/>
</dbReference>
<feature type="DNA-binding region" description="OmpR/PhoB-type" evidence="7">
    <location>
        <begin position="56"/>
        <end position="163"/>
    </location>
</feature>
<dbReference type="Proteomes" id="UP000758701">
    <property type="component" value="Unassembled WGS sequence"/>
</dbReference>
<dbReference type="InterPro" id="IPR016032">
    <property type="entry name" value="Sig_transdc_resp-reg_C-effctor"/>
</dbReference>
<keyword evidence="5 7" id="KW-0238">DNA-binding</keyword>
<keyword evidence="3 6" id="KW-0802">TPR repeat</keyword>
<evidence type="ECO:0000256" key="6">
    <source>
        <dbReference type="PROSITE-ProRule" id="PRU00339"/>
    </source>
</evidence>
<dbReference type="InterPro" id="IPR001867">
    <property type="entry name" value="OmpR/PhoB-type_DNA-bd"/>
</dbReference>
<dbReference type="InterPro" id="IPR002182">
    <property type="entry name" value="NB-ARC"/>
</dbReference>
<gene>
    <name evidence="10" type="ORF">KVH32_14150</name>
</gene>
<evidence type="ECO:0000313" key="11">
    <source>
        <dbReference type="Proteomes" id="UP000758701"/>
    </source>
</evidence>
<comment type="caution">
    <text evidence="10">The sequence shown here is derived from an EMBL/GenBank/DDBJ whole genome shotgun (WGS) entry which is preliminary data.</text>
</comment>
<dbReference type="Pfam" id="PF07719">
    <property type="entry name" value="TPR_2"/>
    <property type="match status" value="1"/>
</dbReference>
<name>A0ABS7W2U2_STROV</name>
<dbReference type="Gene3D" id="3.40.50.300">
    <property type="entry name" value="P-loop containing nucleotide triphosphate hydrolases"/>
    <property type="match status" value="1"/>
</dbReference>
<dbReference type="Gene3D" id="1.25.40.10">
    <property type="entry name" value="Tetratricopeptide repeat domain"/>
    <property type="match status" value="3"/>
</dbReference>
<evidence type="ECO:0000256" key="5">
    <source>
        <dbReference type="ARBA" id="ARBA00023125"/>
    </source>
</evidence>
<evidence type="ECO:0000256" key="4">
    <source>
        <dbReference type="ARBA" id="ARBA00023012"/>
    </source>
</evidence>
<evidence type="ECO:0000313" key="10">
    <source>
        <dbReference type="EMBL" id="MBZ6152296.1"/>
    </source>
</evidence>
<feature type="region of interest" description="Disordered" evidence="8">
    <location>
        <begin position="1132"/>
        <end position="1166"/>
    </location>
</feature>
<dbReference type="PROSITE" id="PS50005">
    <property type="entry name" value="TPR"/>
    <property type="match status" value="1"/>
</dbReference>
<dbReference type="InterPro" id="IPR019734">
    <property type="entry name" value="TPR_rpt"/>
</dbReference>
<dbReference type="Pfam" id="PF13424">
    <property type="entry name" value="TPR_12"/>
    <property type="match status" value="1"/>
</dbReference>
<dbReference type="InterPro" id="IPR011990">
    <property type="entry name" value="TPR-like_helical_dom_sf"/>
</dbReference>
<evidence type="ECO:0000259" key="9">
    <source>
        <dbReference type="PROSITE" id="PS51755"/>
    </source>
</evidence>
<dbReference type="InterPro" id="IPR005158">
    <property type="entry name" value="BTAD"/>
</dbReference>
<feature type="compositionally biased region" description="Low complexity" evidence="8">
    <location>
        <begin position="1151"/>
        <end position="1160"/>
    </location>
</feature>
<dbReference type="SMART" id="SM01043">
    <property type="entry name" value="BTAD"/>
    <property type="match status" value="1"/>
</dbReference>
<evidence type="ECO:0000256" key="8">
    <source>
        <dbReference type="SAM" id="MobiDB-lite"/>
    </source>
</evidence>
<accession>A0ABS7W2U2</accession>
<dbReference type="Pfam" id="PF00931">
    <property type="entry name" value="NB-ARC"/>
    <property type="match status" value="1"/>
</dbReference>
<evidence type="ECO:0000256" key="7">
    <source>
        <dbReference type="PROSITE-ProRule" id="PRU01091"/>
    </source>
</evidence>
<feature type="domain" description="OmpR/PhoB-type" evidence="9">
    <location>
        <begin position="56"/>
        <end position="163"/>
    </location>
</feature>
<evidence type="ECO:0000256" key="2">
    <source>
        <dbReference type="ARBA" id="ARBA00022737"/>
    </source>
</evidence>
<dbReference type="Gene3D" id="1.10.10.10">
    <property type="entry name" value="Winged helix-like DNA-binding domain superfamily/Winged helix DNA-binding domain"/>
    <property type="match status" value="1"/>
</dbReference>
<dbReference type="SMART" id="SM00862">
    <property type="entry name" value="Trans_reg_C"/>
    <property type="match status" value="1"/>
</dbReference>
<dbReference type="InterPro" id="IPR036388">
    <property type="entry name" value="WH-like_DNA-bd_sf"/>
</dbReference>
<dbReference type="CDD" id="cd15831">
    <property type="entry name" value="BTAD"/>
    <property type="match status" value="1"/>
</dbReference>
<sequence>MPGGLDGGLAGILHSCGSPPAAGVRAPRRCPRAPAIPPLTPRCDRRTVVRVTPAPRPWYAAHPSGETVDLLVLGPLELWHDQRQHALGSLKERCVLAVLLHARGEPVTVDTLMDRVWDGEPPPTAVDTLHTYLSRLRRRLRRAVGDDLAQVRRHSSRAYQLRADPGDIDLLRFNRLRSQAVAAAGRDREVAVGLLRAAEAQWHGEPLAEFADNSWAQSTRARLAEEHRRVREERIRLEMELGRHADLLGELQELASQNPFAQRVIGSLMLALYRSGRHDEALTVFRDTRTRLHRSQGIEPTAELQQLHLRMLEQDHDLLRTGAAGTDTPPAPAALAVSAAPAESLNCLPRDIPDFVGRSGELRILLAGTGTGTRAGGGREATGGGAGTALPVTVIHGMPGIGKTALAVHAAHQLAPVYPDAQFYVDLRGHSGQQPLDPSDALAVLLHSTGCDGTLPATLDERAAKWREWTARRRALLVLDNVRDAAQVAPLLPGSPACRVLVTTRNRLAGLDGAAPLLLDTLSGQEAESLFTRVAGASRVAADPENLRRIAAACACHPLALQVLASRFRHRGAWDLRHLLDRLRHASRPLQEFDSLISAVFRFSYAELEAPAQELFRLLALHPGPDLALPAATALTGAEDPALLEQCVEELLDASLLEEPVLGRYRLHDLTRSYAAQVGLDTDTERTRTAATGRLAHHYLATAHRADLLIRPHRRAFPLPPPRQTTASVPALSDADEASVWLTVERANLTAVARMAADRYPQYAALFPRVLAGPLKLWGAWGDASRLFEAALPVLRGSGDRALLARTLTDRADLLAQRNHGEALDCATEALAIHEELHDEHGRADALFQSGRARLAAGHGESALPVLEEARALYRTVGDPAGEADCLNVQGAALSYLGRYDQALEKVERMGTIHESLHDLHGLARAQNNRGELHFLQGRYADARACYEESLVWMRRYGGRTDVATVSTNLGAVHQAMGRTDEALTHFRRTLAVHRASGDSLGEADALILAGRAYAESGRRGEALLHFAMAERVAADIDNPYETIRASLGAADVQRESGRLDLASQGYERALEVAERIHYALGSAQALAGLARTTVLSRRTVGLAETYGERAAARYRALGAETEAAELLRFLAGHRPAGPRRPASGTGTGGVTRSSGTTPSRRNRRP</sequence>
<comment type="similarity">
    <text evidence="1">Belongs to the AfsR/DnrI/RedD regulatory family.</text>
</comment>
<dbReference type="InterPro" id="IPR013105">
    <property type="entry name" value="TPR_2"/>
</dbReference>
<protein>
    <submittedName>
        <fullName evidence="10">Tetratricopeptide repeat protein</fullName>
    </submittedName>
</protein>
<dbReference type="SUPFAM" id="SSF48452">
    <property type="entry name" value="TPR-like"/>
    <property type="match status" value="3"/>
</dbReference>
<dbReference type="Pfam" id="PF00486">
    <property type="entry name" value="Trans_reg_C"/>
    <property type="match status" value="1"/>
</dbReference>
<dbReference type="InterPro" id="IPR027417">
    <property type="entry name" value="P-loop_NTPase"/>
</dbReference>
<dbReference type="EMBL" id="JAHSTP010000004">
    <property type="protein sequence ID" value="MBZ6152296.1"/>
    <property type="molecule type" value="Genomic_DNA"/>
</dbReference>
<dbReference type="PROSITE" id="PS51755">
    <property type="entry name" value="OMPR_PHOB"/>
    <property type="match status" value="1"/>
</dbReference>
<dbReference type="PANTHER" id="PTHR47691">
    <property type="entry name" value="REGULATOR-RELATED"/>
    <property type="match status" value="1"/>
</dbReference>
<reference evidence="10 11" key="1">
    <citation type="submission" date="2021-06" db="EMBL/GenBank/DDBJ databases">
        <title>Ecological speciation of a Streptomyces species isolated from different habitats and geographic origins.</title>
        <authorList>
            <person name="Wang J."/>
        </authorList>
    </citation>
    <scope>NUCLEOTIDE SEQUENCE [LARGE SCALE GENOMIC DNA]</scope>
    <source>
        <strain evidence="10 11">FXJ8.012</strain>
    </source>
</reference>
<dbReference type="Pfam" id="PF03704">
    <property type="entry name" value="BTAD"/>
    <property type="match status" value="1"/>
</dbReference>
<dbReference type="PANTHER" id="PTHR47691:SF3">
    <property type="entry name" value="HTH-TYPE TRANSCRIPTIONAL REGULATOR RV0890C-RELATED"/>
    <property type="match status" value="1"/>
</dbReference>
<evidence type="ECO:0000256" key="3">
    <source>
        <dbReference type="ARBA" id="ARBA00022803"/>
    </source>
</evidence>
<evidence type="ECO:0000256" key="1">
    <source>
        <dbReference type="ARBA" id="ARBA00005820"/>
    </source>
</evidence>
<organism evidence="10 11">
    <name type="scientific">Streptomyces olivaceus</name>
    <dbReference type="NCBI Taxonomy" id="47716"/>
    <lineage>
        <taxon>Bacteria</taxon>
        <taxon>Bacillati</taxon>
        <taxon>Actinomycetota</taxon>
        <taxon>Actinomycetes</taxon>
        <taxon>Kitasatosporales</taxon>
        <taxon>Streptomycetaceae</taxon>
        <taxon>Streptomyces</taxon>
    </lineage>
</organism>
<keyword evidence="11" id="KW-1185">Reference proteome</keyword>
<keyword evidence="4" id="KW-0902">Two-component regulatory system</keyword>
<feature type="repeat" description="TPR" evidence="6">
    <location>
        <begin position="964"/>
        <end position="997"/>
    </location>
</feature>
<dbReference type="SUPFAM" id="SSF46894">
    <property type="entry name" value="C-terminal effector domain of the bipartite response regulators"/>
    <property type="match status" value="1"/>
</dbReference>
<proteinExistence type="inferred from homology"/>